<evidence type="ECO:0000256" key="2">
    <source>
        <dbReference type="ARBA" id="ARBA00022606"/>
    </source>
</evidence>
<sequence>MEELLERIRALEAGQAELKREVSDLMPDRHGGAVRSRRPTPASRTHQRVGRAGLSVRHHRLIMQSLGQAVHVLDLQGKVLNRYAEHLYGYSASEATGQDITKLIINSCDIRALNTIIQNIFKGKCWRGRFPVRNKPGHRFYVAVDATPLYDDDGSLVGLVCLADDARTLQEIIAGPYISGNYTFE</sequence>
<evidence type="ECO:0000256" key="1">
    <source>
        <dbReference type="ARBA" id="ARBA00022543"/>
    </source>
</evidence>
<accession>A0A5J9T0N2</accession>
<organism evidence="7 8">
    <name type="scientific">Eragrostis curvula</name>
    <name type="common">weeping love grass</name>
    <dbReference type="NCBI Taxonomy" id="38414"/>
    <lineage>
        <taxon>Eukaryota</taxon>
        <taxon>Viridiplantae</taxon>
        <taxon>Streptophyta</taxon>
        <taxon>Embryophyta</taxon>
        <taxon>Tracheophyta</taxon>
        <taxon>Spermatophyta</taxon>
        <taxon>Magnoliopsida</taxon>
        <taxon>Liliopsida</taxon>
        <taxon>Poales</taxon>
        <taxon>Poaceae</taxon>
        <taxon>PACMAD clade</taxon>
        <taxon>Chloridoideae</taxon>
        <taxon>Eragrostideae</taxon>
        <taxon>Eragrostidinae</taxon>
        <taxon>Eragrostis</taxon>
    </lineage>
</organism>
<dbReference type="AlphaFoldDB" id="A0A5J9T0N2"/>
<dbReference type="OrthoDB" id="671533at2759"/>
<evidence type="ECO:0000256" key="3">
    <source>
        <dbReference type="ARBA" id="ARBA00022991"/>
    </source>
</evidence>
<feature type="domain" description="PAS" evidence="6">
    <location>
        <begin position="57"/>
        <end position="122"/>
    </location>
</feature>
<keyword evidence="8" id="KW-1185">Reference proteome</keyword>
<dbReference type="InterPro" id="IPR013767">
    <property type="entry name" value="PAS_fold"/>
</dbReference>
<comment type="caution">
    <text evidence="7">The sequence shown here is derived from an EMBL/GenBank/DDBJ whole genome shotgun (WGS) entry which is preliminary data.</text>
</comment>
<dbReference type="Pfam" id="PF00989">
    <property type="entry name" value="PAS"/>
    <property type="match status" value="1"/>
</dbReference>
<evidence type="ECO:0000256" key="5">
    <source>
        <dbReference type="SAM" id="MobiDB-lite"/>
    </source>
</evidence>
<feature type="non-terminal residue" evidence="7">
    <location>
        <position position="1"/>
    </location>
</feature>
<dbReference type="Gramene" id="TVU04832">
    <property type="protein sequence ID" value="TVU04832"/>
    <property type="gene ID" value="EJB05_47967"/>
</dbReference>
<keyword evidence="1" id="KW-0600">Photoreceptor protein</keyword>
<evidence type="ECO:0000259" key="6">
    <source>
        <dbReference type="SMART" id="SM00091"/>
    </source>
</evidence>
<dbReference type="InterPro" id="IPR000014">
    <property type="entry name" value="PAS"/>
</dbReference>
<dbReference type="InterPro" id="IPR035965">
    <property type="entry name" value="PAS-like_dom_sf"/>
</dbReference>
<gene>
    <name evidence="7" type="ORF">EJB05_47967</name>
</gene>
<dbReference type="NCBIfam" id="TIGR00229">
    <property type="entry name" value="sensory_box"/>
    <property type="match status" value="1"/>
</dbReference>
<keyword evidence="3" id="KW-0157">Chromophore</keyword>
<name>A0A5J9T0N2_9POAL</name>
<dbReference type="GO" id="GO:0009881">
    <property type="term" value="F:photoreceptor activity"/>
    <property type="evidence" value="ECO:0007669"/>
    <property type="project" value="UniProtKB-KW"/>
</dbReference>
<dbReference type="GO" id="GO:0006355">
    <property type="term" value="P:regulation of DNA-templated transcription"/>
    <property type="evidence" value="ECO:0007669"/>
    <property type="project" value="InterPro"/>
</dbReference>
<evidence type="ECO:0000256" key="4">
    <source>
        <dbReference type="ARBA" id="ARBA00023170"/>
    </source>
</evidence>
<dbReference type="CDD" id="cd00130">
    <property type="entry name" value="PAS"/>
    <property type="match status" value="1"/>
</dbReference>
<keyword evidence="2" id="KW-0716">Sensory transduction</keyword>
<protein>
    <recommendedName>
        <fullName evidence="6">PAS domain-containing protein</fullName>
    </recommendedName>
</protein>
<dbReference type="EMBL" id="RWGY01000051">
    <property type="protein sequence ID" value="TVU04832.1"/>
    <property type="molecule type" value="Genomic_DNA"/>
</dbReference>
<dbReference type="SMART" id="SM00091">
    <property type="entry name" value="PAS"/>
    <property type="match status" value="1"/>
</dbReference>
<dbReference type="Gene3D" id="3.30.450.20">
    <property type="entry name" value="PAS domain"/>
    <property type="match status" value="1"/>
</dbReference>
<evidence type="ECO:0000313" key="7">
    <source>
        <dbReference type="EMBL" id="TVU04832.1"/>
    </source>
</evidence>
<evidence type="ECO:0000313" key="8">
    <source>
        <dbReference type="Proteomes" id="UP000324897"/>
    </source>
</evidence>
<feature type="region of interest" description="Disordered" evidence="5">
    <location>
        <begin position="26"/>
        <end position="50"/>
    </location>
</feature>
<dbReference type="SUPFAM" id="SSF55785">
    <property type="entry name" value="PYP-like sensor domain (PAS domain)"/>
    <property type="match status" value="1"/>
</dbReference>
<keyword evidence="4" id="KW-0675">Receptor</keyword>
<dbReference type="Proteomes" id="UP000324897">
    <property type="component" value="Unassembled WGS sequence"/>
</dbReference>
<reference evidence="7 8" key="1">
    <citation type="journal article" date="2019" name="Sci. Rep.">
        <title>A high-quality genome of Eragrostis curvula grass provides insights into Poaceae evolution and supports new strategies to enhance forage quality.</title>
        <authorList>
            <person name="Carballo J."/>
            <person name="Santos B.A.C.M."/>
            <person name="Zappacosta D."/>
            <person name="Garbus I."/>
            <person name="Selva J.P."/>
            <person name="Gallo C.A."/>
            <person name="Diaz A."/>
            <person name="Albertini E."/>
            <person name="Caccamo M."/>
            <person name="Echenique V."/>
        </authorList>
    </citation>
    <scope>NUCLEOTIDE SEQUENCE [LARGE SCALE GENOMIC DNA]</scope>
    <source>
        <strain evidence="8">cv. Victoria</strain>
        <tissue evidence="7">Leaf</tissue>
    </source>
</reference>
<proteinExistence type="predicted"/>